<protein>
    <recommendedName>
        <fullName evidence="1">F-box domain-containing protein</fullName>
    </recommendedName>
</protein>
<proteinExistence type="predicted"/>
<dbReference type="CDD" id="cd22160">
    <property type="entry name" value="F-box_AtFBL13-like"/>
    <property type="match status" value="1"/>
</dbReference>
<dbReference type="SUPFAM" id="SSF81383">
    <property type="entry name" value="F-box domain"/>
    <property type="match status" value="1"/>
</dbReference>
<evidence type="ECO:0000313" key="2">
    <source>
        <dbReference type="EMBL" id="CAH1415376.1"/>
    </source>
</evidence>
<evidence type="ECO:0000259" key="1">
    <source>
        <dbReference type="SMART" id="SM00256"/>
    </source>
</evidence>
<reference evidence="2 3" key="1">
    <citation type="submission" date="2022-01" db="EMBL/GenBank/DDBJ databases">
        <authorList>
            <person name="Xiong W."/>
            <person name="Schranz E."/>
        </authorList>
    </citation>
    <scope>NUCLEOTIDE SEQUENCE [LARGE SCALE GENOMIC DNA]</scope>
</reference>
<dbReference type="InterPro" id="IPR053781">
    <property type="entry name" value="F-box_AtFBL13-like"/>
</dbReference>
<dbReference type="InterPro" id="IPR032675">
    <property type="entry name" value="LRR_dom_sf"/>
</dbReference>
<dbReference type="InterPro" id="IPR036047">
    <property type="entry name" value="F-box-like_dom_sf"/>
</dbReference>
<dbReference type="PANTHER" id="PTHR34223">
    <property type="entry name" value="OS11G0201299 PROTEIN"/>
    <property type="match status" value="1"/>
</dbReference>
<dbReference type="EMBL" id="CAKMRJ010000001">
    <property type="protein sequence ID" value="CAH1415376.1"/>
    <property type="molecule type" value="Genomic_DNA"/>
</dbReference>
<sequence>MKSDHDNVRLVVEEDRISRLPDELIHKILSCFDIKVAVQTCVLSSRWKLLWTSMPFLNFSNVKVPDLCSFAKFVTHVLCGLNHQIHVSSVKLDFKGAANEDFGIALCGDLFSKCVNLKNLTLKRFTIKGVDVFDIIAPRLSNLRLINSSCSKVINIIAPQLENLTVDNCRIKCLNGPSGLPCLCYRGYRPTPLSKDGLRSLNKVDICLSMYFSPILYKEGDARKIIDMLQNLHSAKYLTLNADIVECISSFPDLLLEHPSPFNNLISLTVDSSMREFPHKVKMSTEARNFLLNNSPSATLRMIYSYIHNTSHA</sequence>
<feature type="domain" description="F-box" evidence="1">
    <location>
        <begin position="20"/>
        <end position="60"/>
    </location>
</feature>
<comment type="caution">
    <text evidence="2">The sequence shown here is derived from an EMBL/GenBank/DDBJ whole genome shotgun (WGS) entry which is preliminary data.</text>
</comment>
<accession>A0AAU9LPS3</accession>
<gene>
    <name evidence="2" type="ORF">LVIROSA_LOCUS3229</name>
</gene>
<dbReference type="AlphaFoldDB" id="A0AAU9LPS3"/>
<dbReference type="Pfam" id="PF00646">
    <property type="entry name" value="F-box"/>
    <property type="match status" value="1"/>
</dbReference>
<dbReference type="SMART" id="SM00256">
    <property type="entry name" value="FBOX"/>
    <property type="match status" value="1"/>
</dbReference>
<organism evidence="2 3">
    <name type="scientific">Lactuca virosa</name>
    <dbReference type="NCBI Taxonomy" id="75947"/>
    <lineage>
        <taxon>Eukaryota</taxon>
        <taxon>Viridiplantae</taxon>
        <taxon>Streptophyta</taxon>
        <taxon>Embryophyta</taxon>
        <taxon>Tracheophyta</taxon>
        <taxon>Spermatophyta</taxon>
        <taxon>Magnoliopsida</taxon>
        <taxon>eudicotyledons</taxon>
        <taxon>Gunneridae</taxon>
        <taxon>Pentapetalae</taxon>
        <taxon>asterids</taxon>
        <taxon>campanulids</taxon>
        <taxon>Asterales</taxon>
        <taxon>Asteraceae</taxon>
        <taxon>Cichorioideae</taxon>
        <taxon>Cichorieae</taxon>
        <taxon>Lactucinae</taxon>
        <taxon>Lactuca</taxon>
    </lineage>
</organism>
<dbReference type="InterPro" id="IPR001810">
    <property type="entry name" value="F-box_dom"/>
</dbReference>
<dbReference type="InterPro" id="IPR053197">
    <property type="entry name" value="F-box_SCFL_complex_component"/>
</dbReference>
<dbReference type="Proteomes" id="UP001157418">
    <property type="component" value="Unassembled WGS sequence"/>
</dbReference>
<name>A0AAU9LPS3_9ASTR</name>
<evidence type="ECO:0000313" key="3">
    <source>
        <dbReference type="Proteomes" id="UP001157418"/>
    </source>
</evidence>
<dbReference type="Gene3D" id="3.80.10.10">
    <property type="entry name" value="Ribonuclease Inhibitor"/>
    <property type="match status" value="1"/>
</dbReference>
<keyword evidence="3" id="KW-1185">Reference proteome</keyword>
<dbReference type="PANTHER" id="PTHR34223:SF101">
    <property type="entry name" value="F-BOX DOMAIN-CONTAINING PROTEIN"/>
    <property type="match status" value="1"/>
</dbReference>